<gene>
    <name evidence="3" type="ORF">CCR75_002537</name>
</gene>
<feature type="region of interest" description="Disordered" evidence="1">
    <location>
        <begin position="119"/>
        <end position="140"/>
    </location>
</feature>
<dbReference type="AlphaFoldDB" id="A0A976FML4"/>
<accession>A0A976FML4</accession>
<proteinExistence type="predicted"/>
<dbReference type="Pfam" id="PF05347">
    <property type="entry name" value="Complex1_LYR"/>
    <property type="match status" value="1"/>
</dbReference>
<evidence type="ECO:0000313" key="3">
    <source>
        <dbReference type="EMBL" id="TDH69642.1"/>
    </source>
</evidence>
<dbReference type="KEGG" id="blac:94346305"/>
<protein>
    <recommendedName>
        <fullName evidence="2">Complex 1 LYR protein domain-containing protein</fullName>
    </recommendedName>
</protein>
<name>A0A976FML4_BRELC</name>
<evidence type="ECO:0000259" key="2">
    <source>
        <dbReference type="Pfam" id="PF05347"/>
    </source>
</evidence>
<feature type="domain" description="Complex 1 LYR protein" evidence="2">
    <location>
        <begin position="22"/>
        <end position="77"/>
    </location>
</feature>
<dbReference type="CDD" id="cd20251">
    <property type="entry name" value="Complex1_LYR_SF"/>
    <property type="match status" value="1"/>
</dbReference>
<evidence type="ECO:0000256" key="1">
    <source>
        <dbReference type="SAM" id="MobiDB-lite"/>
    </source>
</evidence>
<dbReference type="EMBL" id="SHOA02000002">
    <property type="protein sequence ID" value="TDH69642.1"/>
    <property type="molecule type" value="Genomic_DNA"/>
</dbReference>
<dbReference type="InterPro" id="IPR008011">
    <property type="entry name" value="Complex1_LYR_dom"/>
</dbReference>
<dbReference type="Proteomes" id="UP000294530">
    <property type="component" value="Unassembled WGS sequence"/>
</dbReference>
<dbReference type="OrthoDB" id="74240at2759"/>
<dbReference type="RefSeq" id="XP_067819141.1">
    <property type="nucleotide sequence ID" value="XM_067960634.1"/>
</dbReference>
<evidence type="ECO:0000313" key="4">
    <source>
        <dbReference type="Proteomes" id="UP000294530"/>
    </source>
</evidence>
<organism evidence="3 4">
    <name type="scientific">Bremia lactucae</name>
    <name type="common">Lettuce downy mildew</name>
    <dbReference type="NCBI Taxonomy" id="4779"/>
    <lineage>
        <taxon>Eukaryota</taxon>
        <taxon>Sar</taxon>
        <taxon>Stramenopiles</taxon>
        <taxon>Oomycota</taxon>
        <taxon>Peronosporomycetes</taxon>
        <taxon>Peronosporales</taxon>
        <taxon>Peronosporaceae</taxon>
        <taxon>Bremia</taxon>
    </lineage>
</organism>
<dbReference type="GeneID" id="94346305"/>
<sequence>MVGYRALGSEFKSLQYFLNHTAVLKQYREFLRTTLPLDEDVRLNVRRQIRAGFDANRNEKDERRIRLLLHQAHAELKSVRDLVFTAQAQQRSGRNDIFENWSRADSICSTDTRMDTPCKDKDGKEDLKGRLGTGWPWKSERGTKKVDLKGIKRR</sequence>
<comment type="caution">
    <text evidence="3">The sequence shown here is derived from an EMBL/GenBank/DDBJ whole genome shotgun (WGS) entry which is preliminary data.</text>
</comment>
<keyword evidence="4" id="KW-1185">Reference proteome</keyword>
<reference evidence="3 4" key="1">
    <citation type="journal article" date="2021" name="Genome Biol.">
        <title>AFLAP: assembly-free linkage analysis pipeline using k-mers from genome sequencing data.</title>
        <authorList>
            <person name="Fletcher K."/>
            <person name="Zhang L."/>
            <person name="Gil J."/>
            <person name="Han R."/>
            <person name="Cavanaugh K."/>
            <person name="Michelmore R."/>
        </authorList>
    </citation>
    <scope>NUCLEOTIDE SEQUENCE [LARGE SCALE GENOMIC DNA]</scope>
    <source>
        <strain evidence="3 4">SF5</strain>
    </source>
</reference>
<feature type="compositionally biased region" description="Basic and acidic residues" evidence="1">
    <location>
        <begin position="119"/>
        <end position="129"/>
    </location>
</feature>